<protein>
    <recommendedName>
        <fullName evidence="5">NR LBD domain-containing protein</fullName>
    </recommendedName>
</protein>
<evidence type="ECO:0000256" key="2">
    <source>
        <dbReference type="ARBA" id="ARBA00023015"/>
    </source>
</evidence>
<organism evidence="6 7">
    <name type="scientific">Pristionchus fissidentatus</name>
    <dbReference type="NCBI Taxonomy" id="1538716"/>
    <lineage>
        <taxon>Eukaryota</taxon>
        <taxon>Metazoa</taxon>
        <taxon>Ecdysozoa</taxon>
        <taxon>Nematoda</taxon>
        <taxon>Chromadorea</taxon>
        <taxon>Rhabditida</taxon>
        <taxon>Rhabditina</taxon>
        <taxon>Diplogasteromorpha</taxon>
        <taxon>Diplogasteroidea</taxon>
        <taxon>Neodiplogasteridae</taxon>
        <taxon>Pristionchus</taxon>
    </lineage>
</organism>
<dbReference type="SMART" id="SM00430">
    <property type="entry name" value="HOLI"/>
    <property type="match status" value="1"/>
</dbReference>
<dbReference type="InterPro" id="IPR000536">
    <property type="entry name" value="Nucl_hrmn_rcpt_lig-bd"/>
</dbReference>
<reference evidence="6" key="1">
    <citation type="submission" date="2023-10" db="EMBL/GenBank/DDBJ databases">
        <title>Genome assembly of Pristionchus species.</title>
        <authorList>
            <person name="Yoshida K."/>
            <person name="Sommer R.J."/>
        </authorList>
    </citation>
    <scope>NUCLEOTIDE SEQUENCE</scope>
    <source>
        <strain evidence="6">RS5133</strain>
    </source>
</reference>
<comment type="caution">
    <text evidence="6">The sequence shown here is derived from an EMBL/GenBank/DDBJ whole genome shotgun (WGS) entry which is preliminary data.</text>
</comment>
<keyword evidence="7" id="KW-1185">Reference proteome</keyword>
<dbReference type="InterPro" id="IPR035500">
    <property type="entry name" value="NHR-like_dom_sf"/>
</dbReference>
<proteinExistence type="inferred from homology"/>
<keyword evidence="3" id="KW-0804">Transcription</keyword>
<feature type="domain" description="NR LBD" evidence="5">
    <location>
        <begin position="1"/>
        <end position="203"/>
    </location>
</feature>
<evidence type="ECO:0000313" key="6">
    <source>
        <dbReference type="EMBL" id="GMT15501.1"/>
    </source>
</evidence>
<evidence type="ECO:0000256" key="4">
    <source>
        <dbReference type="ARBA" id="ARBA00023170"/>
    </source>
</evidence>
<dbReference type="EMBL" id="BTSY01000002">
    <property type="protein sequence ID" value="GMT15501.1"/>
    <property type="molecule type" value="Genomic_DNA"/>
</dbReference>
<dbReference type="PROSITE" id="PS51843">
    <property type="entry name" value="NR_LBD"/>
    <property type="match status" value="1"/>
</dbReference>
<keyword evidence="4" id="KW-0675">Receptor</keyword>
<dbReference type="Gene3D" id="1.10.565.10">
    <property type="entry name" value="Retinoid X Receptor"/>
    <property type="match status" value="1"/>
</dbReference>
<dbReference type="AlphaFoldDB" id="A0AAV5V9S8"/>
<evidence type="ECO:0000313" key="7">
    <source>
        <dbReference type="Proteomes" id="UP001432322"/>
    </source>
</evidence>
<comment type="similarity">
    <text evidence="1">Belongs to the nuclear hormone receptor family.</text>
</comment>
<dbReference type="PANTHER" id="PTHR46397">
    <property type="entry name" value="NUCLEAR HORMONE RECEPTOR FAMILY-RELATED"/>
    <property type="match status" value="1"/>
</dbReference>
<accession>A0AAV5V9S8</accession>
<evidence type="ECO:0000259" key="5">
    <source>
        <dbReference type="PROSITE" id="PS51843"/>
    </source>
</evidence>
<keyword evidence="2" id="KW-0805">Transcription regulation</keyword>
<sequence>TRDLSLFNKLQIKSDKSLILRYVLSVDFVLGSAFLTEKMGLEDEMLVFNDATYIRMKPLPMSGYEENARDHFNSKEHWQNHKLFMPLFIRQWNEVIFPYCQMRLSFTEHALLKTLTCYQMVYFRLTPEGRNVCAQQRNAVLAALHRAAEVEGLHDPAQRVGEIIMLMSGIMDYTLSLIGMYFKIKLFDLAKMDPMIKEMCSFQFQQS</sequence>
<dbReference type="Pfam" id="PF00104">
    <property type="entry name" value="Hormone_recep"/>
    <property type="match status" value="1"/>
</dbReference>
<dbReference type="PANTHER" id="PTHR46397:SF5">
    <property type="entry name" value="NUCLEAR HORMONE RECEPTOR FAMILY MEMBER NHR-20"/>
    <property type="match status" value="1"/>
</dbReference>
<dbReference type="SUPFAM" id="SSF48508">
    <property type="entry name" value="Nuclear receptor ligand-binding domain"/>
    <property type="match status" value="1"/>
</dbReference>
<dbReference type="Proteomes" id="UP001432322">
    <property type="component" value="Unassembled WGS sequence"/>
</dbReference>
<evidence type="ECO:0000256" key="1">
    <source>
        <dbReference type="ARBA" id="ARBA00005993"/>
    </source>
</evidence>
<feature type="non-terminal residue" evidence="6">
    <location>
        <position position="1"/>
    </location>
</feature>
<gene>
    <name evidence="6" type="ORF">PFISCL1PPCAC_6798</name>
</gene>
<name>A0AAV5V9S8_9BILA</name>
<evidence type="ECO:0000256" key="3">
    <source>
        <dbReference type="ARBA" id="ARBA00023163"/>
    </source>
</evidence>